<protein>
    <recommendedName>
        <fullName evidence="3">Reverse transcriptase Ty1/copia-type domain-containing protein</fullName>
    </recommendedName>
</protein>
<feature type="non-terminal residue" evidence="1">
    <location>
        <position position="112"/>
    </location>
</feature>
<proteinExistence type="predicted"/>
<keyword evidence="2" id="KW-1185">Reference proteome</keyword>
<reference evidence="1 2" key="1">
    <citation type="submission" date="2018-02" db="EMBL/GenBank/DDBJ databases">
        <title>The genomes of Aspergillus section Nigri reveals drivers in fungal speciation.</title>
        <authorList>
            <consortium name="DOE Joint Genome Institute"/>
            <person name="Vesth T.C."/>
            <person name="Nybo J."/>
            <person name="Theobald S."/>
            <person name="Brandl J."/>
            <person name="Frisvad J.C."/>
            <person name="Nielsen K.F."/>
            <person name="Lyhne E.K."/>
            <person name="Kogle M.E."/>
            <person name="Kuo A."/>
            <person name="Riley R."/>
            <person name="Clum A."/>
            <person name="Nolan M."/>
            <person name="Lipzen A."/>
            <person name="Salamov A."/>
            <person name="Henrissat B."/>
            <person name="Wiebenga A."/>
            <person name="De vries R.P."/>
            <person name="Grigoriev I.V."/>
            <person name="Mortensen U.H."/>
            <person name="Andersen M.R."/>
            <person name="Baker S.E."/>
        </authorList>
    </citation>
    <scope>NUCLEOTIDE SEQUENCE [LARGE SCALE GENOMIC DNA]</scope>
    <source>
        <strain evidence="1 2">CBS 115571</strain>
    </source>
</reference>
<dbReference type="AlphaFoldDB" id="A0A2V5GPR7"/>
<evidence type="ECO:0000313" key="2">
    <source>
        <dbReference type="Proteomes" id="UP000249829"/>
    </source>
</evidence>
<dbReference type="Proteomes" id="UP000249829">
    <property type="component" value="Unassembled WGS sequence"/>
</dbReference>
<name>A0A2V5GPR7_ASPV1</name>
<dbReference type="EMBL" id="KZ825282">
    <property type="protein sequence ID" value="PYI12858.1"/>
    <property type="molecule type" value="Genomic_DNA"/>
</dbReference>
<organism evidence="1 2">
    <name type="scientific">Aspergillus violaceofuscus (strain CBS 115571)</name>
    <dbReference type="NCBI Taxonomy" id="1450538"/>
    <lineage>
        <taxon>Eukaryota</taxon>
        <taxon>Fungi</taxon>
        <taxon>Dikarya</taxon>
        <taxon>Ascomycota</taxon>
        <taxon>Pezizomycotina</taxon>
        <taxon>Eurotiomycetes</taxon>
        <taxon>Eurotiomycetidae</taxon>
        <taxon>Eurotiales</taxon>
        <taxon>Aspergillaceae</taxon>
        <taxon>Aspergillus</taxon>
    </lineage>
</organism>
<feature type="non-terminal residue" evidence="1">
    <location>
        <position position="1"/>
    </location>
</feature>
<evidence type="ECO:0008006" key="3">
    <source>
        <dbReference type="Google" id="ProtNLM"/>
    </source>
</evidence>
<gene>
    <name evidence="1" type="ORF">BO99DRAFT_290957</name>
</gene>
<sequence>LSRCLTITDFSDAAWYLGLKIEHSKGIVRLSQSAFLQRVVEAADPGSKKICKVPVDEGVKLVNNQVQASKDDIKDYQAGVGGAMYLMTQTRPDIAYAIGRLARYASNPAKQH</sequence>
<evidence type="ECO:0000313" key="1">
    <source>
        <dbReference type="EMBL" id="PYI12858.1"/>
    </source>
</evidence>
<accession>A0A2V5GPR7</accession>
<dbReference type="STRING" id="1450538.A0A2V5GPR7"/>